<feature type="compositionally biased region" description="Gly residues" evidence="4">
    <location>
        <begin position="297"/>
        <end position="347"/>
    </location>
</feature>
<dbReference type="InterPro" id="IPR007137">
    <property type="entry name" value="DUF348"/>
</dbReference>
<keyword evidence="3" id="KW-0378">Hydrolase</keyword>
<dbReference type="EMBL" id="FXYX01000001">
    <property type="protein sequence ID" value="SMX64682.1"/>
    <property type="molecule type" value="Genomic_DNA"/>
</dbReference>
<dbReference type="Gene3D" id="1.10.530.10">
    <property type="match status" value="1"/>
</dbReference>
<keyword evidence="7" id="KW-1185">Reference proteome</keyword>
<dbReference type="InterPro" id="IPR011098">
    <property type="entry name" value="G5_dom"/>
</dbReference>
<dbReference type="CDD" id="cd13925">
    <property type="entry name" value="RPF"/>
    <property type="match status" value="1"/>
</dbReference>
<dbReference type="AlphaFoldDB" id="A0A2H1HP41"/>
<dbReference type="RefSeq" id="WP_101543383.1">
    <property type="nucleotide sequence ID" value="NZ_FXYX01000001.1"/>
</dbReference>
<evidence type="ECO:0000259" key="5">
    <source>
        <dbReference type="PROSITE" id="PS51109"/>
    </source>
</evidence>
<keyword evidence="2" id="KW-0732">Signal</keyword>
<feature type="compositionally biased region" description="Low complexity" evidence="4">
    <location>
        <begin position="286"/>
        <end position="296"/>
    </location>
</feature>
<evidence type="ECO:0000256" key="3">
    <source>
        <dbReference type="ARBA" id="ARBA00022801"/>
    </source>
</evidence>
<proteinExistence type="inferred from homology"/>
<evidence type="ECO:0000313" key="6">
    <source>
        <dbReference type="EMBL" id="SMX64682.1"/>
    </source>
</evidence>
<organism evidence="6 7">
    <name type="scientific">Brevibacterium iodinum ATCC 49514</name>
    <dbReference type="NCBI Taxonomy" id="1255616"/>
    <lineage>
        <taxon>Bacteria</taxon>
        <taxon>Bacillati</taxon>
        <taxon>Actinomycetota</taxon>
        <taxon>Actinomycetes</taxon>
        <taxon>Micrococcales</taxon>
        <taxon>Brevibacteriaceae</taxon>
        <taxon>Brevibacterium</taxon>
    </lineage>
</organism>
<reference evidence="7" key="1">
    <citation type="submission" date="2017-03" db="EMBL/GenBank/DDBJ databases">
        <authorList>
            <person name="Monnet C."/>
        </authorList>
    </citation>
    <scope>NUCLEOTIDE SEQUENCE [LARGE SCALE GENOMIC DNA]</scope>
    <source>
        <strain evidence="7">ATCC 49514</strain>
    </source>
</reference>
<name>A0A2H1HP41_9MICO</name>
<comment type="similarity">
    <text evidence="1">Belongs to the transglycosylase family. Rpf subfamily.</text>
</comment>
<dbReference type="Pfam" id="PF06737">
    <property type="entry name" value="Transglycosylas"/>
    <property type="match status" value="1"/>
</dbReference>
<evidence type="ECO:0000313" key="7">
    <source>
        <dbReference type="Proteomes" id="UP000234382"/>
    </source>
</evidence>
<feature type="region of interest" description="Disordered" evidence="4">
    <location>
        <begin position="256"/>
        <end position="355"/>
    </location>
</feature>
<dbReference type="Pfam" id="PF03990">
    <property type="entry name" value="DUF348"/>
    <property type="match status" value="3"/>
</dbReference>
<evidence type="ECO:0000256" key="1">
    <source>
        <dbReference type="ARBA" id="ARBA00010830"/>
    </source>
</evidence>
<dbReference type="InterPro" id="IPR023346">
    <property type="entry name" value="Lysozyme-like_dom_sf"/>
</dbReference>
<feature type="compositionally biased region" description="Basic and acidic residues" evidence="4">
    <location>
        <begin position="256"/>
        <end position="272"/>
    </location>
</feature>
<dbReference type="SUPFAM" id="SSF53955">
    <property type="entry name" value="Lysozyme-like"/>
    <property type="match status" value="1"/>
</dbReference>
<dbReference type="PROSITE" id="PS51109">
    <property type="entry name" value="G5"/>
    <property type="match status" value="1"/>
</dbReference>
<gene>
    <name evidence="6" type="ORF">BI49514_00089</name>
</gene>
<dbReference type="Pfam" id="PF07501">
    <property type="entry name" value="G5"/>
    <property type="match status" value="1"/>
</dbReference>
<dbReference type="SMART" id="SM01208">
    <property type="entry name" value="G5"/>
    <property type="match status" value="1"/>
</dbReference>
<protein>
    <submittedName>
        <fullName evidence="6">Uncharacterized conserved protein YabE, contains G5 and tandem DUF348 domains</fullName>
    </submittedName>
</protein>
<dbReference type="Gene3D" id="2.20.230.10">
    <property type="entry name" value="Resuscitation-promoting factor rpfb"/>
    <property type="match status" value="1"/>
</dbReference>
<sequence>MIDFLKNRKVQIAAQAVVITGLVGGTGAVVTMNKPVTLEVNGQAEEIRTFGGTVGDILDSHEIDVDKRDQVKPGVGTKVDRDMTITVNTAKKVALSVDGKETNEWTNANTVGQALADLGVDAKGADLNAKASQRLKDKGNDIEVTTSKDLTVVADGKDHKVSAAVGTAKEALKDTGVKLDKDDFLSVPMSAEVSDGQVLTVNRVKNDTVKDKQAIKAKVETKKSGSLYEGETKVETEGKDGEKQVTYKVKTINGEEVKKEKKDEKVVSEPKAKVVIQGTKKKEAPADTGGSDSGASGDSGSGDSGSGDSGDSGSGDSGSGDSGSGDSGSGDSGDSSTGGGSGSGGGDMSTAEIKAMLGGPGSKWYQVAKCESEFNPRAVNKSNNAHFGLFQFKLQTWQSMGGSGNPVDASPREQFERAKKLQAAAGWGQWACA</sequence>
<feature type="domain" description="G5" evidence="5">
    <location>
        <begin position="201"/>
        <end position="281"/>
    </location>
</feature>
<dbReference type="SMR" id="A0A2H1HP41"/>
<dbReference type="Proteomes" id="UP000234382">
    <property type="component" value="Unassembled WGS sequence"/>
</dbReference>
<evidence type="ECO:0000256" key="4">
    <source>
        <dbReference type="SAM" id="MobiDB-lite"/>
    </source>
</evidence>
<evidence type="ECO:0000256" key="2">
    <source>
        <dbReference type="ARBA" id="ARBA00022729"/>
    </source>
</evidence>
<accession>A0A2H1HP41</accession>
<dbReference type="InterPro" id="IPR010618">
    <property type="entry name" value="RPF"/>
</dbReference>
<dbReference type="GO" id="GO:0016787">
    <property type="term" value="F:hydrolase activity"/>
    <property type="evidence" value="ECO:0007669"/>
    <property type="project" value="UniProtKB-KW"/>
</dbReference>